<sequence length="64" mass="7724">MIKRRQGLTKRERIVQQPKLEIIYRDHEMATYYSKLILKGLGEREAVQKTLEHFRNLRRGKLDA</sequence>
<reference evidence="2" key="1">
    <citation type="journal article" date="2020" name="bioRxiv">
        <title>A rank-normalized archaeal taxonomy based on genome phylogeny resolves widespread incomplete and uneven classifications.</title>
        <authorList>
            <person name="Rinke C."/>
            <person name="Chuvochina M."/>
            <person name="Mussig A.J."/>
            <person name="Chaumeil P.-A."/>
            <person name="Waite D.W."/>
            <person name="Whitman W.B."/>
            <person name="Parks D.H."/>
            <person name="Hugenholtz P."/>
        </authorList>
    </citation>
    <scope>NUCLEOTIDE SEQUENCE [LARGE SCALE GENOMIC DNA]</scope>
</reference>
<dbReference type="EMBL" id="DUFG01000006">
    <property type="protein sequence ID" value="HIH07927.1"/>
    <property type="molecule type" value="Genomic_DNA"/>
</dbReference>
<dbReference type="Proteomes" id="UP000577419">
    <property type="component" value="Unassembled WGS sequence"/>
</dbReference>
<name>A0A7J4IW29_9ARCH</name>
<dbReference type="AlphaFoldDB" id="A0A7J4IW29"/>
<accession>A0A7J4IW29</accession>
<evidence type="ECO:0000313" key="1">
    <source>
        <dbReference type="EMBL" id="HIH07927.1"/>
    </source>
</evidence>
<proteinExistence type="predicted"/>
<gene>
    <name evidence="1" type="ORF">HA237_01005</name>
</gene>
<organism evidence="1 2">
    <name type="scientific">Candidatus Iainarchaeum sp</name>
    <dbReference type="NCBI Taxonomy" id="3101447"/>
    <lineage>
        <taxon>Archaea</taxon>
        <taxon>Candidatus Iainarchaeota</taxon>
        <taxon>Candidatus Iainarchaeia</taxon>
        <taxon>Candidatus Iainarchaeales</taxon>
        <taxon>Candidatus Iainarchaeaceae</taxon>
        <taxon>Candidatus Iainarchaeum</taxon>
    </lineage>
</organism>
<evidence type="ECO:0000313" key="2">
    <source>
        <dbReference type="Proteomes" id="UP000577419"/>
    </source>
</evidence>
<comment type="caution">
    <text evidence="1">The sequence shown here is derived from an EMBL/GenBank/DDBJ whole genome shotgun (WGS) entry which is preliminary data.</text>
</comment>
<protein>
    <submittedName>
        <fullName evidence="1">Uncharacterized protein</fullName>
    </submittedName>
</protein>